<dbReference type="SMART" id="SM00966">
    <property type="entry name" value="SpoVT_AbrB"/>
    <property type="match status" value="1"/>
</dbReference>
<dbReference type="PANTHER" id="PTHR34860">
    <property type="entry name" value="REPRESSOR-LIKE PROTEIN SSO7C3"/>
    <property type="match status" value="1"/>
</dbReference>
<name>X1M627_9ZZZZ</name>
<dbReference type="InterPro" id="IPR037914">
    <property type="entry name" value="SpoVT-AbrB_sf"/>
</dbReference>
<proteinExistence type="predicted"/>
<evidence type="ECO:0000313" key="2">
    <source>
        <dbReference type="EMBL" id="GAI10130.1"/>
    </source>
</evidence>
<accession>X1M627</accession>
<evidence type="ECO:0000259" key="1">
    <source>
        <dbReference type="PROSITE" id="PS51740"/>
    </source>
</evidence>
<dbReference type="PROSITE" id="PS51740">
    <property type="entry name" value="SPOVT_ABRB"/>
    <property type="match status" value="1"/>
</dbReference>
<dbReference type="PANTHER" id="PTHR34860:SF6">
    <property type="entry name" value="REPRESSOR-LIKE PROTEIN SSO7C3"/>
    <property type="match status" value="1"/>
</dbReference>
<gene>
    <name evidence="2" type="ORF">S06H3_12785</name>
</gene>
<dbReference type="EMBL" id="BARV01006243">
    <property type="protein sequence ID" value="GAI10130.1"/>
    <property type="molecule type" value="Genomic_DNA"/>
</dbReference>
<feature type="domain" description="SpoVT-AbrB" evidence="1">
    <location>
        <begin position="4"/>
        <end position="50"/>
    </location>
</feature>
<protein>
    <recommendedName>
        <fullName evidence="1">SpoVT-AbrB domain-containing protein</fullName>
    </recommendedName>
</protein>
<sequence>MAISKLVKLSKKGQVVIPQEIREKMGIKTGERLVIFIRGDETVMLTPQKYAEYTCGLMKGTWGSTKKEVEEYINEERGSWK</sequence>
<dbReference type="NCBIfam" id="TIGR01439">
    <property type="entry name" value="lp_hng_hel_AbrB"/>
    <property type="match status" value="1"/>
</dbReference>
<comment type="caution">
    <text evidence="2">The sequence shown here is derived from an EMBL/GenBank/DDBJ whole genome shotgun (WGS) entry which is preliminary data.</text>
</comment>
<dbReference type="Gene3D" id="2.10.260.10">
    <property type="match status" value="1"/>
</dbReference>
<organism evidence="2">
    <name type="scientific">marine sediment metagenome</name>
    <dbReference type="NCBI Taxonomy" id="412755"/>
    <lineage>
        <taxon>unclassified sequences</taxon>
        <taxon>metagenomes</taxon>
        <taxon>ecological metagenomes</taxon>
    </lineage>
</organism>
<dbReference type="GO" id="GO:0003677">
    <property type="term" value="F:DNA binding"/>
    <property type="evidence" value="ECO:0007669"/>
    <property type="project" value="InterPro"/>
</dbReference>
<dbReference type="AlphaFoldDB" id="X1M627"/>
<dbReference type="InterPro" id="IPR052975">
    <property type="entry name" value="Repressor-like_regulatory"/>
</dbReference>
<dbReference type="InterPro" id="IPR007159">
    <property type="entry name" value="SpoVT-AbrB_dom"/>
</dbReference>
<dbReference type="Pfam" id="PF04014">
    <property type="entry name" value="MazE_antitoxin"/>
    <property type="match status" value="1"/>
</dbReference>
<reference evidence="2" key="1">
    <citation type="journal article" date="2014" name="Front. Microbiol.">
        <title>High frequency of phylogenetically diverse reductive dehalogenase-homologous genes in deep subseafloor sedimentary metagenomes.</title>
        <authorList>
            <person name="Kawai M."/>
            <person name="Futagami T."/>
            <person name="Toyoda A."/>
            <person name="Takaki Y."/>
            <person name="Nishi S."/>
            <person name="Hori S."/>
            <person name="Arai W."/>
            <person name="Tsubouchi T."/>
            <person name="Morono Y."/>
            <person name="Uchiyama I."/>
            <person name="Ito T."/>
            <person name="Fujiyama A."/>
            <person name="Inagaki F."/>
            <person name="Takami H."/>
        </authorList>
    </citation>
    <scope>NUCLEOTIDE SEQUENCE</scope>
    <source>
        <strain evidence="2">Expedition CK06-06</strain>
    </source>
</reference>
<dbReference type="SUPFAM" id="SSF89447">
    <property type="entry name" value="AbrB/MazE/MraZ-like"/>
    <property type="match status" value="1"/>
</dbReference>